<feature type="transmembrane region" description="Helical" evidence="8">
    <location>
        <begin position="149"/>
        <end position="171"/>
    </location>
</feature>
<evidence type="ECO:0000313" key="9">
    <source>
        <dbReference type="EMBL" id="KAL0487669.1"/>
    </source>
</evidence>
<dbReference type="InterPro" id="IPR013657">
    <property type="entry name" value="SCL35B1-4/HUT1"/>
</dbReference>
<keyword evidence="6 8" id="KW-1133">Transmembrane helix</keyword>
<keyword evidence="4 8" id="KW-0812">Transmembrane</keyword>
<keyword evidence="10" id="KW-1185">Reference proteome</keyword>
<protein>
    <submittedName>
        <fullName evidence="9">Solute carrier family 35 member</fullName>
    </submittedName>
</protein>
<dbReference type="PANTHER" id="PTHR10778:SF10">
    <property type="entry name" value="SOLUTE CARRIER FAMILY 35 MEMBER B1"/>
    <property type="match status" value="1"/>
</dbReference>
<keyword evidence="3" id="KW-0813">Transport</keyword>
<dbReference type="SUPFAM" id="SSF103481">
    <property type="entry name" value="Multidrug resistance efflux transporter EmrE"/>
    <property type="match status" value="1"/>
</dbReference>
<proteinExistence type="inferred from homology"/>
<dbReference type="Pfam" id="PF08449">
    <property type="entry name" value="UAA"/>
    <property type="match status" value="1"/>
</dbReference>
<feature type="transmembrane region" description="Helical" evidence="8">
    <location>
        <begin position="72"/>
        <end position="92"/>
    </location>
</feature>
<evidence type="ECO:0000256" key="3">
    <source>
        <dbReference type="ARBA" id="ARBA00022448"/>
    </source>
</evidence>
<feature type="transmembrane region" description="Helical" evidence="8">
    <location>
        <begin position="275"/>
        <end position="296"/>
    </location>
</feature>
<dbReference type="GO" id="GO:0005459">
    <property type="term" value="F:UDP-galactose transmembrane transporter activity"/>
    <property type="evidence" value="ECO:0007669"/>
    <property type="project" value="TreeGrafter"/>
</dbReference>
<feature type="transmembrane region" description="Helical" evidence="8">
    <location>
        <begin position="112"/>
        <end position="129"/>
    </location>
</feature>
<evidence type="ECO:0000256" key="7">
    <source>
        <dbReference type="ARBA" id="ARBA00023136"/>
    </source>
</evidence>
<comment type="caution">
    <text evidence="9">The sequence shown here is derived from an EMBL/GenBank/DDBJ whole genome shotgun (WGS) entry which is preliminary data.</text>
</comment>
<comment type="subcellular location">
    <subcellularLocation>
        <location evidence="1">Endoplasmic reticulum membrane</location>
        <topology evidence="1">Multi-pass membrane protein</topology>
    </subcellularLocation>
</comment>
<evidence type="ECO:0000256" key="8">
    <source>
        <dbReference type="SAM" id="Phobius"/>
    </source>
</evidence>
<sequence length="397" mass="45138">MNFGTSKNPYNSKNTFIPIQHNQQYSENNNENDTVFSIAPDHNTHYRPQYQSNVVMTSPHNAPPTQSRAKKAFEMAQCCVGIYVSFVVLSFFQEKITRRPYGDENNQSFFNFPMFLVFLQCVCNAATAYGKMWVTGKHNLTKSEVPYSFYALASFSYIVAFCSSNAALLYINYPTQVLAKSCKMIPVVLMGFIFARKSYSVQQLIAVGLISFGITAFMFDRFGNKQKSSADNAHDNNFYGIVLLVLSLLGDGVTATVQSKMRESKVRPSSDEMMLYMNGFAIAFVGFALLLSGTIVPAISFCIHHPEIILDIIILCFCMSVGQIFIYWCIASYGPLMCSIITTTRKFFTILFSVFWYGHHMSAIQWLCILVVFVGLMWEILVEELEHYFKKNQHKKK</sequence>
<feature type="transmembrane region" description="Helical" evidence="8">
    <location>
        <begin position="238"/>
        <end position="255"/>
    </location>
</feature>
<dbReference type="AlphaFoldDB" id="A0AAW2ZE79"/>
<keyword evidence="5" id="KW-0256">Endoplasmic reticulum</keyword>
<dbReference type="Proteomes" id="UP001431209">
    <property type="component" value="Unassembled WGS sequence"/>
</dbReference>
<dbReference type="GO" id="GO:0005789">
    <property type="term" value="C:endoplasmic reticulum membrane"/>
    <property type="evidence" value="ECO:0007669"/>
    <property type="project" value="UniProtKB-SubCell"/>
</dbReference>
<dbReference type="GO" id="GO:0000139">
    <property type="term" value="C:Golgi membrane"/>
    <property type="evidence" value="ECO:0007669"/>
    <property type="project" value="TreeGrafter"/>
</dbReference>
<evidence type="ECO:0000313" key="10">
    <source>
        <dbReference type="Proteomes" id="UP001431209"/>
    </source>
</evidence>
<comment type="similarity">
    <text evidence="2">Belongs to the nucleotide-sugar transporter family. SLC35B subfamily.</text>
</comment>
<organism evidence="9 10">
    <name type="scientific">Acrasis kona</name>
    <dbReference type="NCBI Taxonomy" id="1008807"/>
    <lineage>
        <taxon>Eukaryota</taxon>
        <taxon>Discoba</taxon>
        <taxon>Heterolobosea</taxon>
        <taxon>Tetramitia</taxon>
        <taxon>Eutetramitia</taxon>
        <taxon>Acrasidae</taxon>
        <taxon>Acrasis</taxon>
    </lineage>
</organism>
<evidence type="ECO:0000256" key="2">
    <source>
        <dbReference type="ARBA" id="ARBA00010694"/>
    </source>
</evidence>
<evidence type="ECO:0000256" key="1">
    <source>
        <dbReference type="ARBA" id="ARBA00004477"/>
    </source>
</evidence>
<feature type="transmembrane region" description="Helical" evidence="8">
    <location>
        <begin position="336"/>
        <end position="357"/>
    </location>
</feature>
<reference evidence="9 10" key="1">
    <citation type="submission" date="2024-03" db="EMBL/GenBank/DDBJ databases">
        <title>The Acrasis kona genome and developmental transcriptomes reveal deep origins of eukaryotic multicellular pathways.</title>
        <authorList>
            <person name="Sheikh S."/>
            <person name="Fu C.-J."/>
            <person name="Brown M.W."/>
            <person name="Baldauf S.L."/>
        </authorList>
    </citation>
    <scope>NUCLEOTIDE SEQUENCE [LARGE SCALE GENOMIC DNA]</scope>
    <source>
        <strain evidence="9 10">ATCC MYA-3509</strain>
    </source>
</reference>
<dbReference type="InterPro" id="IPR037185">
    <property type="entry name" value="EmrE-like"/>
</dbReference>
<feature type="transmembrane region" description="Helical" evidence="8">
    <location>
        <begin position="363"/>
        <end position="382"/>
    </location>
</feature>
<name>A0AAW2ZE79_9EUKA</name>
<dbReference type="EMBL" id="JAOPGA020001361">
    <property type="protein sequence ID" value="KAL0487669.1"/>
    <property type="molecule type" value="Genomic_DNA"/>
</dbReference>
<feature type="transmembrane region" description="Helical" evidence="8">
    <location>
        <begin position="308"/>
        <end position="329"/>
    </location>
</feature>
<keyword evidence="7 8" id="KW-0472">Membrane</keyword>
<evidence type="ECO:0000256" key="6">
    <source>
        <dbReference type="ARBA" id="ARBA00022989"/>
    </source>
</evidence>
<accession>A0AAW2ZE79</accession>
<gene>
    <name evidence="9" type="ORF">AKO1_008742</name>
</gene>
<dbReference type="GO" id="GO:0005460">
    <property type="term" value="F:UDP-glucose transmembrane transporter activity"/>
    <property type="evidence" value="ECO:0007669"/>
    <property type="project" value="TreeGrafter"/>
</dbReference>
<evidence type="ECO:0000256" key="4">
    <source>
        <dbReference type="ARBA" id="ARBA00022692"/>
    </source>
</evidence>
<feature type="transmembrane region" description="Helical" evidence="8">
    <location>
        <begin position="201"/>
        <end position="218"/>
    </location>
</feature>
<evidence type="ECO:0000256" key="5">
    <source>
        <dbReference type="ARBA" id="ARBA00022824"/>
    </source>
</evidence>
<dbReference type="PANTHER" id="PTHR10778">
    <property type="entry name" value="SOLUTE CARRIER FAMILY 35 MEMBER B"/>
    <property type="match status" value="1"/>
</dbReference>